<organism evidence="3 4">
    <name type="scientific">Rhodopirellula islandica</name>
    <dbReference type="NCBI Taxonomy" id="595434"/>
    <lineage>
        <taxon>Bacteria</taxon>
        <taxon>Pseudomonadati</taxon>
        <taxon>Planctomycetota</taxon>
        <taxon>Planctomycetia</taxon>
        <taxon>Pirellulales</taxon>
        <taxon>Pirellulaceae</taxon>
        <taxon>Rhodopirellula</taxon>
    </lineage>
</organism>
<proteinExistence type="predicted"/>
<feature type="compositionally biased region" description="Polar residues" evidence="1">
    <location>
        <begin position="34"/>
        <end position="48"/>
    </location>
</feature>
<sequence>MITRDDELYSVNFSTRGRPAGQAPSARPHDQARAPTTSACDETPETNDQPNIRVENVFWTIVFVGLSAGLFGCFCTF</sequence>
<evidence type="ECO:0000256" key="1">
    <source>
        <dbReference type="SAM" id="MobiDB-lite"/>
    </source>
</evidence>
<keyword evidence="2" id="KW-0472">Membrane</keyword>
<comment type="caution">
    <text evidence="3">The sequence shown here is derived from an EMBL/GenBank/DDBJ whole genome shotgun (WGS) entry which is preliminary data.</text>
</comment>
<evidence type="ECO:0000313" key="4">
    <source>
        <dbReference type="Proteomes" id="UP000036367"/>
    </source>
</evidence>
<keyword evidence="2" id="KW-0812">Transmembrane</keyword>
<evidence type="ECO:0008006" key="5">
    <source>
        <dbReference type="Google" id="ProtNLM"/>
    </source>
</evidence>
<accession>A0A0J1B633</accession>
<keyword evidence="4" id="KW-1185">Reference proteome</keyword>
<dbReference type="EMBL" id="LECT01000044">
    <property type="protein sequence ID" value="KLU02202.1"/>
    <property type="molecule type" value="Genomic_DNA"/>
</dbReference>
<reference evidence="3" key="1">
    <citation type="submission" date="2015-05" db="EMBL/GenBank/DDBJ databases">
        <title>Permanent draft genome of Rhodopirellula islandicus K833.</title>
        <authorList>
            <person name="Kizina J."/>
            <person name="Richter M."/>
            <person name="Glockner F.O."/>
            <person name="Harder J."/>
        </authorList>
    </citation>
    <scope>NUCLEOTIDE SEQUENCE [LARGE SCALE GENOMIC DNA]</scope>
    <source>
        <strain evidence="3">K833</strain>
    </source>
</reference>
<name>A0A0J1B633_RHOIS</name>
<protein>
    <recommendedName>
        <fullName evidence="5">Transmembrane protein</fullName>
    </recommendedName>
</protein>
<dbReference type="PATRIC" id="fig|595434.4.peg.5005"/>
<dbReference type="AlphaFoldDB" id="A0A0J1B633"/>
<keyword evidence="2" id="KW-1133">Transmembrane helix</keyword>
<dbReference type="STRING" id="595434.RISK_005268"/>
<dbReference type="Proteomes" id="UP000036367">
    <property type="component" value="Unassembled WGS sequence"/>
</dbReference>
<feature type="transmembrane region" description="Helical" evidence="2">
    <location>
        <begin position="57"/>
        <end position="76"/>
    </location>
</feature>
<gene>
    <name evidence="3" type="ORF">RISK_005268</name>
</gene>
<evidence type="ECO:0000313" key="3">
    <source>
        <dbReference type="EMBL" id="KLU02202.1"/>
    </source>
</evidence>
<feature type="region of interest" description="Disordered" evidence="1">
    <location>
        <begin position="1"/>
        <end position="48"/>
    </location>
</feature>
<evidence type="ECO:0000256" key="2">
    <source>
        <dbReference type="SAM" id="Phobius"/>
    </source>
</evidence>